<evidence type="ECO:0000313" key="2">
    <source>
        <dbReference type="Ensembl" id="ENSMFAP00000051441.1"/>
    </source>
</evidence>
<evidence type="ECO:0000256" key="1">
    <source>
        <dbReference type="SAM" id="MobiDB-lite"/>
    </source>
</evidence>
<accession>A0A7N9CMY3</accession>
<proteinExistence type="predicted"/>
<keyword evidence="3" id="KW-1185">Reference proteome</keyword>
<organism evidence="2 3">
    <name type="scientific">Macaca fascicularis</name>
    <name type="common">Crab-eating macaque</name>
    <name type="synonym">Cynomolgus monkey</name>
    <dbReference type="NCBI Taxonomy" id="9541"/>
    <lineage>
        <taxon>Eukaryota</taxon>
        <taxon>Metazoa</taxon>
        <taxon>Chordata</taxon>
        <taxon>Craniata</taxon>
        <taxon>Vertebrata</taxon>
        <taxon>Euteleostomi</taxon>
        <taxon>Mammalia</taxon>
        <taxon>Eutheria</taxon>
        <taxon>Euarchontoglires</taxon>
        <taxon>Primates</taxon>
        <taxon>Haplorrhini</taxon>
        <taxon>Catarrhini</taxon>
        <taxon>Cercopithecidae</taxon>
        <taxon>Cercopithecinae</taxon>
        <taxon>Macaca</taxon>
    </lineage>
</organism>
<dbReference type="Ensembl" id="ENSMFAT00000092500.1">
    <property type="protein sequence ID" value="ENSMFAP00000051441.1"/>
    <property type="gene ID" value="ENSMFAG00000016924.2"/>
</dbReference>
<dbReference type="AlphaFoldDB" id="A0A7N9CMY3"/>
<protein>
    <submittedName>
        <fullName evidence="2">C2CD2 like</fullName>
    </submittedName>
</protein>
<dbReference type="Bgee" id="ENSMFAG00000016924">
    <property type="expression patterns" value="Expressed in temporal lobe and 13 other cell types or tissues"/>
</dbReference>
<reference evidence="2 3" key="1">
    <citation type="submission" date="2013-03" db="EMBL/GenBank/DDBJ databases">
        <authorList>
            <person name="Warren W."/>
            <person name="Wilson R.K."/>
        </authorList>
    </citation>
    <scope>NUCLEOTIDE SEQUENCE</scope>
</reference>
<reference evidence="2" key="3">
    <citation type="submission" date="2025-09" db="UniProtKB">
        <authorList>
            <consortium name="Ensembl"/>
        </authorList>
    </citation>
    <scope>IDENTIFICATION</scope>
</reference>
<dbReference type="GeneTree" id="ENSGT00530000063764"/>
<reference evidence="2" key="2">
    <citation type="submission" date="2025-08" db="UniProtKB">
        <authorList>
            <consortium name="Ensembl"/>
        </authorList>
    </citation>
    <scope>IDENTIFICATION</scope>
</reference>
<dbReference type="Proteomes" id="UP000233100">
    <property type="component" value="Chromosome 14"/>
</dbReference>
<name>A0A7N9CMY3_MACFA</name>
<feature type="compositionally biased region" description="Polar residues" evidence="1">
    <location>
        <begin position="37"/>
        <end position="49"/>
    </location>
</feature>
<sequence length="49" mass="5254">MPTHPRARESPGTSSHHGSGAAVRGGLSPEPGYSHLLHSTPQHHTYQED</sequence>
<evidence type="ECO:0000313" key="3">
    <source>
        <dbReference type="Proteomes" id="UP000233100"/>
    </source>
</evidence>
<feature type="region of interest" description="Disordered" evidence="1">
    <location>
        <begin position="1"/>
        <end position="49"/>
    </location>
</feature>
<gene>
    <name evidence="2" type="primary">C2CD2L</name>
</gene>